<keyword evidence="2" id="KW-1185">Reference proteome</keyword>
<protein>
    <recommendedName>
        <fullName evidence="3">Lipoprotein</fullName>
    </recommendedName>
</protein>
<evidence type="ECO:0000313" key="1">
    <source>
        <dbReference type="EMBL" id="EIJ31654.1"/>
    </source>
</evidence>
<dbReference type="Proteomes" id="UP000003778">
    <property type="component" value="Unassembled WGS sequence"/>
</dbReference>
<name>A0ABN0EXA1_HAEPA</name>
<comment type="caution">
    <text evidence="1">The sequence shown here is derived from an EMBL/GenBank/DDBJ whole genome shotgun (WGS) entry which is preliminary data.</text>
</comment>
<gene>
    <name evidence="1" type="ORF">HMPREF1119_0551</name>
</gene>
<accession>A0ABN0EXA1</accession>
<dbReference type="PROSITE" id="PS51257">
    <property type="entry name" value="PROKAR_LIPOPROTEIN"/>
    <property type="match status" value="1"/>
</dbReference>
<dbReference type="RefSeq" id="WP_005697053.1">
    <property type="nucleotide sequence ID" value="NZ_AJTC01000007.1"/>
</dbReference>
<sequence>MRKGIIILGLSLLLTACDLGFPKMTVNYDNLPQGEIKEYITKNFPNEPEREALIKLIYPHLNGDNRADSIKKAVSQMGMTCEARKEICEYTGSIRTKLTGHSSGSGRAKHIYHIVISPKKGMDSLTLEYQILEDTEN</sequence>
<dbReference type="EMBL" id="AJTC01000007">
    <property type="protein sequence ID" value="EIJ31654.1"/>
    <property type="molecule type" value="Genomic_DNA"/>
</dbReference>
<organism evidence="1 2">
    <name type="scientific">Haemophilus parainfluenzae HK2019</name>
    <dbReference type="NCBI Taxonomy" id="1095746"/>
    <lineage>
        <taxon>Bacteria</taxon>
        <taxon>Pseudomonadati</taxon>
        <taxon>Pseudomonadota</taxon>
        <taxon>Gammaproteobacteria</taxon>
        <taxon>Pasteurellales</taxon>
        <taxon>Pasteurellaceae</taxon>
        <taxon>Haemophilus</taxon>
    </lineage>
</organism>
<evidence type="ECO:0008006" key="3">
    <source>
        <dbReference type="Google" id="ProtNLM"/>
    </source>
</evidence>
<reference evidence="1 2" key="1">
    <citation type="submission" date="2012-04" db="EMBL/GenBank/DDBJ databases">
        <authorList>
            <person name="Durkin A.S."/>
            <person name="McCorrison J."/>
            <person name="Torralba M."/>
            <person name="Gillis M."/>
            <person name="Methe B."/>
            <person name="Sutton G."/>
            <person name="Nelson K.E."/>
        </authorList>
    </citation>
    <scope>NUCLEOTIDE SEQUENCE [LARGE SCALE GENOMIC DNA]</scope>
    <source>
        <strain evidence="1 2">HK2019</strain>
    </source>
</reference>
<evidence type="ECO:0000313" key="2">
    <source>
        <dbReference type="Proteomes" id="UP000003778"/>
    </source>
</evidence>
<proteinExistence type="predicted"/>